<dbReference type="EMBL" id="NEVK01000004">
    <property type="protein sequence ID" value="OZI22410.1"/>
    <property type="molecule type" value="Genomic_DNA"/>
</dbReference>
<organism evidence="2 3">
    <name type="scientific">Bordetella genomosp. 7</name>
    <dbReference type="NCBI Taxonomy" id="1416805"/>
    <lineage>
        <taxon>Bacteria</taxon>
        <taxon>Pseudomonadati</taxon>
        <taxon>Pseudomonadota</taxon>
        <taxon>Betaproteobacteria</taxon>
        <taxon>Burkholderiales</taxon>
        <taxon>Alcaligenaceae</taxon>
        <taxon>Bordetella</taxon>
    </lineage>
</organism>
<accession>A0A261RCP4</accession>
<dbReference type="Pfam" id="PF01381">
    <property type="entry name" value="HTH_3"/>
    <property type="match status" value="1"/>
</dbReference>
<dbReference type="GO" id="GO:0003677">
    <property type="term" value="F:DNA binding"/>
    <property type="evidence" value="ECO:0007669"/>
    <property type="project" value="InterPro"/>
</dbReference>
<dbReference type="CDD" id="cd00093">
    <property type="entry name" value="HTH_XRE"/>
    <property type="match status" value="1"/>
</dbReference>
<gene>
    <name evidence="2" type="ORF">CAL19_07665</name>
</gene>
<feature type="domain" description="HTH cro/C1-type" evidence="1">
    <location>
        <begin position="11"/>
        <end position="65"/>
    </location>
</feature>
<proteinExistence type="predicted"/>
<dbReference type="SMART" id="SM00530">
    <property type="entry name" value="HTH_XRE"/>
    <property type="match status" value="1"/>
</dbReference>
<keyword evidence="3" id="KW-1185">Reference proteome</keyword>
<sequence>MITLPEIASILRARLREQGMTQASLRDAAGIAQRTLTNVLSGDQDFKVSTLLALADRLGLELLLVPKGAAPAVQAGEPAPPRVPTRIELARRSVTKASQ</sequence>
<dbReference type="PROSITE" id="PS50943">
    <property type="entry name" value="HTH_CROC1"/>
    <property type="match status" value="1"/>
</dbReference>
<dbReference type="SUPFAM" id="SSF47413">
    <property type="entry name" value="lambda repressor-like DNA-binding domains"/>
    <property type="match status" value="1"/>
</dbReference>
<dbReference type="Proteomes" id="UP000216947">
    <property type="component" value="Unassembled WGS sequence"/>
</dbReference>
<reference evidence="3" key="1">
    <citation type="submission" date="2017-05" db="EMBL/GenBank/DDBJ databases">
        <title>Complete and WGS of Bordetella genogroups.</title>
        <authorList>
            <person name="Spilker T."/>
            <person name="Lipuma J."/>
        </authorList>
    </citation>
    <scope>NUCLEOTIDE SEQUENCE [LARGE SCALE GENOMIC DNA]</scope>
    <source>
        <strain evidence="3">AU18089</strain>
    </source>
</reference>
<evidence type="ECO:0000259" key="1">
    <source>
        <dbReference type="PROSITE" id="PS50943"/>
    </source>
</evidence>
<dbReference type="InterPro" id="IPR001387">
    <property type="entry name" value="Cro/C1-type_HTH"/>
</dbReference>
<dbReference type="OrthoDB" id="8817527at2"/>
<evidence type="ECO:0000313" key="2">
    <source>
        <dbReference type="EMBL" id="OZI22410.1"/>
    </source>
</evidence>
<dbReference type="InterPro" id="IPR010982">
    <property type="entry name" value="Lambda_DNA-bd_dom_sf"/>
</dbReference>
<dbReference type="RefSeq" id="WP_051423905.1">
    <property type="nucleotide sequence ID" value="NZ_NEVI01000012.1"/>
</dbReference>
<dbReference type="AlphaFoldDB" id="A0A261RCP4"/>
<name>A0A261RCP4_9BORD</name>
<dbReference type="Gene3D" id="1.10.260.40">
    <property type="entry name" value="lambda repressor-like DNA-binding domains"/>
    <property type="match status" value="1"/>
</dbReference>
<protein>
    <submittedName>
        <fullName evidence="2">Transcriptional regulator</fullName>
    </submittedName>
</protein>
<comment type="caution">
    <text evidence="2">The sequence shown here is derived from an EMBL/GenBank/DDBJ whole genome shotgun (WGS) entry which is preliminary data.</text>
</comment>
<evidence type="ECO:0000313" key="3">
    <source>
        <dbReference type="Proteomes" id="UP000216947"/>
    </source>
</evidence>